<proteinExistence type="inferred from homology"/>
<evidence type="ECO:0000256" key="4">
    <source>
        <dbReference type="RuleBase" id="RU362109"/>
    </source>
</evidence>
<name>A0AA36HYU8_9DINO</name>
<organism evidence="6 7">
    <name type="scientific">Effrenium voratum</name>
    <dbReference type="NCBI Taxonomy" id="2562239"/>
    <lineage>
        <taxon>Eukaryota</taxon>
        <taxon>Sar</taxon>
        <taxon>Alveolata</taxon>
        <taxon>Dinophyceae</taxon>
        <taxon>Suessiales</taxon>
        <taxon>Symbiodiniaceae</taxon>
        <taxon>Effrenium</taxon>
    </lineage>
</organism>
<dbReference type="SUPFAM" id="SSF54495">
    <property type="entry name" value="UBC-like"/>
    <property type="match status" value="1"/>
</dbReference>
<dbReference type="Proteomes" id="UP001178507">
    <property type="component" value="Unassembled WGS sequence"/>
</dbReference>
<dbReference type="Gene3D" id="3.10.110.10">
    <property type="entry name" value="Ubiquitin Conjugating Enzyme"/>
    <property type="match status" value="1"/>
</dbReference>
<dbReference type="EMBL" id="CAUJNA010000496">
    <property type="protein sequence ID" value="CAJ1377885.1"/>
    <property type="molecule type" value="Genomic_DNA"/>
</dbReference>
<protein>
    <recommendedName>
        <fullName evidence="5">UBC core domain-containing protein</fullName>
    </recommendedName>
</protein>
<dbReference type="PROSITE" id="PS00183">
    <property type="entry name" value="UBC_1"/>
    <property type="match status" value="1"/>
</dbReference>
<dbReference type="InterPro" id="IPR050113">
    <property type="entry name" value="Ub_conjugating_enzyme"/>
</dbReference>
<evidence type="ECO:0000256" key="2">
    <source>
        <dbReference type="ARBA" id="ARBA00022786"/>
    </source>
</evidence>
<accession>A0AA36HYU8</accession>
<dbReference type="InterPro" id="IPR023313">
    <property type="entry name" value="UBQ-conjugating_AS"/>
</dbReference>
<evidence type="ECO:0000259" key="5">
    <source>
        <dbReference type="PROSITE" id="PS50127"/>
    </source>
</evidence>
<dbReference type="PANTHER" id="PTHR24067">
    <property type="entry name" value="UBIQUITIN-CONJUGATING ENZYME E2"/>
    <property type="match status" value="1"/>
</dbReference>
<feature type="domain" description="UBC core" evidence="5">
    <location>
        <begin position="16"/>
        <end position="181"/>
    </location>
</feature>
<dbReference type="Pfam" id="PF00179">
    <property type="entry name" value="UQ_con"/>
    <property type="match status" value="1"/>
</dbReference>
<keyword evidence="7" id="KW-1185">Reference proteome</keyword>
<feature type="non-terminal residue" evidence="6">
    <location>
        <position position="184"/>
    </location>
</feature>
<dbReference type="CDD" id="cd00195">
    <property type="entry name" value="UBCc_UEV"/>
    <property type="match status" value="1"/>
</dbReference>
<keyword evidence="2 4" id="KW-0833">Ubl conjugation pathway</keyword>
<gene>
    <name evidence="6" type="ORF">EVOR1521_LOCUS6576</name>
</gene>
<dbReference type="AlphaFoldDB" id="A0AA36HYU8"/>
<keyword evidence="1" id="KW-0808">Transferase</keyword>
<dbReference type="GO" id="GO:0016740">
    <property type="term" value="F:transferase activity"/>
    <property type="evidence" value="ECO:0007669"/>
    <property type="project" value="UniProtKB-KW"/>
</dbReference>
<keyword evidence="4" id="KW-0067">ATP-binding</keyword>
<evidence type="ECO:0000313" key="6">
    <source>
        <dbReference type="EMBL" id="CAJ1377885.1"/>
    </source>
</evidence>
<dbReference type="InterPro" id="IPR000608">
    <property type="entry name" value="UBC"/>
</dbReference>
<dbReference type="GO" id="GO:0005524">
    <property type="term" value="F:ATP binding"/>
    <property type="evidence" value="ECO:0007669"/>
    <property type="project" value="UniProtKB-UniRule"/>
</dbReference>
<evidence type="ECO:0000256" key="1">
    <source>
        <dbReference type="ARBA" id="ARBA00022679"/>
    </source>
</evidence>
<feature type="active site" description="Glycyl thioester intermediate" evidence="3">
    <location>
        <position position="101"/>
    </location>
</feature>
<reference evidence="6" key="1">
    <citation type="submission" date="2023-08" db="EMBL/GenBank/DDBJ databases">
        <authorList>
            <person name="Chen Y."/>
            <person name="Shah S."/>
            <person name="Dougan E. K."/>
            <person name="Thang M."/>
            <person name="Chan C."/>
        </authorList>
    </citation>
    <scope>NUCLEOTIDE SEQUENCE</scope>
</reference>
<comment type="caution">
    <text evidence="6">The sequence shown here is derived from an EMBL/GenBank/DDBJ whole genome shotgun (WGS) entry which is preliminary data.</text>
</comment>
<dbReference type="SMART" id="SM00212">
    <property type="entry name" value="UBCc"/>
    <property type="match status" value="1"/>
</dbReference>
<evidence type="ECO:0000313" key="7">
    <source>
        <dbReference type="Proteomes" id="UP001178507"/>
    </source>
</evidence>
<dbReference type="PROSITE" id="PS50127">
    <property type="entry name" value="UBC_2"/>
    <property type="match status" value="1"/>
</dbReference>
<comment type="similarity">
    <text evidence="4">Belongs to the ubiquitin-conjugating enzyme family.</text>
</comment>
<evidence type="ECO:0000256" key="3">
    <source>
        <dbReference type="PROSITE-ProRule" id="PRU10133"/>
    </source>
</evidence>
<keyword evidence="4" id="KW-0547">Nucleotide-binding</keyword>
<sequence length="184" mass="20410">FEERGAALSRWTCSLVHMEELKADLKLIREELPQGTCDVELVDSDLFQWEVSLAGPEGTPYKGGKFRFLLWFPLDFPHRTPRIKCLTPMYHCNIDQNGSVCLDLEHELLRLKLGDTEGPSSTRSSAYCIVQALLSLQLAPNRGSPHPCQKTGWFTKPAGCCCATRKSTTGRLRSGLSATPKTGA</sequence>
<dbReference type="InterPro" id="IPR016135">
    <property type="entry name" value="UBQ-conjugating_enzyme/RWD"/>
</dbReference>